<organism evidence="1 2">
    <name type="scientific">Leptidea sinapis</name>
    <dbReference type="NCBI Taxonomy" id="189913"/>
    <lineage>
        <taxon>Eukaryota</taxon>
        <taxon>Metazoa</taxon>
        <taxon>Ecdysozoa</taxon>
        <taxon>Arthropoda</taxon>
        <taxon>Hexapoda</taxon>
        <taxon>Insecta</taxon>
        <taxon>Pterygota</taxon>
        <taxon>Neoptera</taxon>
        <taxon>Endopterygota</taxon>
        <taxon>Lepidoptera</taxon>
        <taxon>Glossata</taxon>
        <taxon>Ditrysia</taxon>
        <taxon>Papilionoidea</taxon>
        <taxon>Pieridae</taxon>
        <taxon>Dismorphiinae</taxon>
        <taxon>Leptidea</taxon>
    </lineage>
</organism>
<sequence length="83" mass="9251">MHNVVIISWKRQTKVGSSRNSGRVGIRLTHEQRGRPCVRLYYSERGVNFRSSDERGPAVKQILASSLNDTAKDTSLNNGALPL</sequence>
<protein>
    <submittedName>
        <fullName evidence="1">Uncharacterized protein</fullName>
    </submittedName>
</protein>
<accession>A0A5E4R4R4</accession>
<gene>
    <name evidence="1" type="ORF">LSINAPIS_LOCUS14235</name>
</gene>
<name>A0A5E4R4R4_9NEOP</name>
<reference evidence="1 2" key="1">
    <citation type="submission" date="2017-07" db="EMBL/GenBank/DDBJ databases">
        <authorList>
            <person name="Talla V."/>
            <person name="Backstrom N."/>
        </authorList>
    </citation>
    <scope>NUCLEOTIDE SEQUENCE [LARGE SCALE GENOMIC DNA]</scope>
</reference>
<keyword evidence="2" id="KW-1185">Reference proteome</keyword>
<evidence type="ECO:0000313" key="1">
    <source>
        <dbReference type="EMBL" id="VVD04492.1"/>
    </source>
</evidence>
<dbReference type="EMBL" id="FZQP02006870">
    <property type="protein sequence ID" value="VVD04492.1"/>
    <property type="molecule type" value="Genomic_DNA"/>
</dbReference>
<evidence type="ECO:0000313" key="2">
    <source>
        <dbReference type="Proteomes" id="UP000324832"/>
    </source>
</evidence>
<proteinExistence type="predicted"/>
<dbReference type="Proteomes" id="UP000324832">
    <property type="component" value="Unassembled WGS sequence"/>
</dbReference>
<dbReference type="AlphaFoldDB" id="A0A5E4R4R4"/>